<dbReference type="PATRIC" id="fig|1265861.3.peg.1437"/>
<gene>
    <name evidence="2" type="ORF">BCAMP_07325</name>
</gene>
<dbReference type="Proteomes" id="UP000019243">
    <property type="component" value="Unassembled WGS sequence"/>
</dbReference>
<dbReference type="RefSeq" id="WP_035314664.1">
    <property type="nucleotide sequence ID" value="NZ_AODH01000028.1"/>
</dbReference>
<feature type="domain" description="DUF2089" evidence="1">
    <location>
        <begin position="10"/>
        <end position="55"/>
    </location>
</feature>
<proteinExistence type="predicted"/>
<reference evidence="2 3" key="1">
    <citation type="submission" date="2012-12" db="EMBL/GenBank/DDBJ databases">
        <title>Novel taxa of Listeriaceae from agricultural environments in the United States.</title>
        <authorList>
            <person name="den Bakker H.C."/>
            <person name="Allred A."/>
            <person name="Warchocki S."/>
            <person name="Wright E.M."/>
            <person name="Burrell A."/>
            <person name="Nightingale K.K."/>
            <person name="Kephart D."/>
            <person name="Wiedmann M."/>
        </authorList>
    </citation>
    <scope>NUCLEOTIDE SEQUENCE [LARGE SCALE GENOMIC DNA]</scope>
    <source>
        <strain evidence="2 3">FSL F6-1037</strain>
    </source>
</reference>
<evidence type="ECO:0000313" key="3">
    <source>
        <dbReference type="Proteomes" id="UP000019243"/>
    </source>
</evidence>
<keyword evidence="3" id="KW-1185">Reference proteome</keyword>
<dbReference type="OrthoDB" id="9797643at2"/>
<protein>
    <recommendedName>
        <fullName evidence="1">DUF2089 domain-containing protein</fullName>
    </recommendedName>
</protein>
<evidence type="ECO:0000313" key="2">
    <source>
        <dbReference type="EMBL" id="EUJ39334.1"/>
    </source>
</evidence>
<organism evidence="2 3">
    <name type="scientific">Brochothrix campestris FSL F6-1037</name>
    <dbReference type="NCBI Taxonomy" id="1265861"/>
    <lineage>
        <taxon>Bacteria</taxon>
        <taxon>Bacillati</taxon>
        <taxon>Bacillota</taxon>
        <taxon>Bacilli</taxon>
        <taxon>Bacillales</taxon>
        <taxon>Listeriaceae</taxon>
        <taxon>Brochothrix</taxon>
    </lineage>
</organism>
<evidence type="ECO:0000259" key="1">
    <source>
        <dbReference type="Pfam" id="PF09862"/>
    </source>
</evidence>
<dbReference type="Pfam" id="PF09862">
    <property type="entry name" value="DUF2089"/>
    <property type="match status" value="1"/>
</dbReference>
<dbReference type="STRING" id="1265861.BCAMP_07325"/>
<comment type="caution">
    <text evidence="2">The sequence shown here is derived from an EMBL/GenBank/DDBJ whole genome shotgun (WGS) entry which is preliminary data.</text>
</comment>
<sequence>MSETDWLKELSNEDIVFMKNFIVASGSLKEMAKTYEVSYPTVRIRLDRLIEKVKLSDKKENSSLIRYIRELTIDEKIAIEDAQEIIRIYNKEEGNKNE</sequence>
<name>W7CJ03_9LIST</name>
<dbReference type="EMBL" id="AODH01000028">
    <property type="protein sequence ID" value="EUJ39334.1"/>
    <property type="molecule type" value="Genomic_DNA"/>
</dbReference>
<dbReference type="AlphaFoldDB" id="W7CJ03"/>
<dbReference type="InterPro" id="IPR018658">
    <property type="entry name" value="DUF2089"/>
</dbReference>
<accession>W7CJ03</accession>